<evidence type="ECO:0000256" key="5">
    <source>
        <dbReference type="ARBA" id="ARBA00023242"/>
    </source>
</evidence>
<evidence type="ECO:0000313" key="9">
    <source>
        <dbReference type="Proteomes" id="UP000574210"/>
    </source>
</evidence>
<dbReference type="GO" id="GO:0003676">
    <property type="term" value="F:nucleic acid binding"/>
    <property type="evidence" value="ECO:0007669"/>
    <property type="project" value="InterPro"/>
</dbReference>
<name>A0A7K8SC51_9PASS</name>
<dbReference type="InterPro" id="IPR013520">
    <property type="entry name" value="Ribonucl_H"/>
</dbReference>
<dbReference type="PANTHER" id="PTHR12801">
    <property type="entry name" value="RNA EXONUCLEASE REXO1 / RECO3 FAMILY MEMBER-RELATED"/>
    <property type="match status" value="1"/>
</dbReference>
<dbReference type="CDD" id="cd06149">
    <property type="entry name" value="ISG20"/>
    <property type="match status" value="1"/>
</dbReference>
<keyword evidence="3" id="KW-0378">Hydrolase</keyword>
<dbReference type="GO" id="GO:0005730">
    <property type="term" value="C:nucleolus"/>
    <property type="evidence" value="ECO:0007669"/>
    <property type="project" value="UniProtKB-ARBA"/>
</dbReference>
<accession>A0A7K8SC51</accession>
<keyword evidence="2" id="KW-0540">Nuclease</keyword>
<dbReference type="EMBL" id="VWYZ01000926">
    <property type="protein sequence ID" value="NXF27647.1"/>
    <property type="molecule type" value="Genomic_DNA"/>
</dbReference>
<evidence type="ECO:0000256" key="6">
    <source>
        <dbReference type="SAM" id="MobiDB-lite"/>
    </source>
</evidence>
<evidence type="ECO:0000256" key="1">
    <source>
        <dbReference type="ARBA" id="ARBA00004123"/>
    </source>
</evidence>
<feature type="compositionally biased region" description="Basic residues" evidence="6">
    <location>
        <begin position="24"/>
        <end position="33"/>
    </location>
</feature>
<dbReference type="PANTHER" id="PTHR12801:SF78">
    <property type="entry name" value="INTERFERON-STIMULATED 20 KDA EXONUCLEASE-LIKE 2"/>
    <property type="match status" value="1"/>
</dbReference>
<proteinExistence type="predicted"/>
<dbReference type="InterPro" id="IPR047021">
    <property type="entry name" value="REXO1/3/4-like"/>
</dbReference>
<evidence type="ECO:0000313" key="8">
    <source>
        <dbReference type="EMBL" id="NXF27647.1"/>
    </source>
</evidence>
<gene>
    <name evidence="8" type="primary">Isg20l2</name>
    <name evidence="8" type="ORF">RHOROS_R15227</name>
</gene>
<comment type="subcellular location">
    <subcellularLocation>
        <location evidence="1">Nucleus</location>
    </subcellularLocation>
</comment>
<dbReference type="AlphaFoldDB" id="A0A7K8SC51"/>
<dbReference type="SUPFAM" id="SSF53098">
    <property type="entry name" value="Ribonuclease H-like"/>
    <property type="match status" value="1"/>
</dbReference>
<reference evidence="8 9" key="1">
    <citation type="submission" date="2019-09" db="EMBL/GenBank/DDBJ databases">
        <title>Bird 10,000 Genomes (B10K) Project - Family phase.</title>
        <authorList>
            <person name="Zhang G."/>
        </authorList>
    </citation>
    <scope>NUCLEOTIDE SEQUENCE [LARGE SCALE GENOMIC DNA]</scope>
    <source>
        <strain evidence="8">B10K-CU-031-12</strain>
        <tissue evidence="8">Muscle</tissue>
    </source>
</reference>
<dbReference type="FunFam" id="3.30.420.10:FF:000007">
    <property type="entry name" value="Interferon-stimulated exonuclease gene 20"/>
    <property type="match status" value="1"/>
</dbReference>
<keyword evidence="5" id="KW-0539">Nucleus</keyword>
<protein>
    <submittedName>
        <fullName evidence="8">I20L2 protein</fullName>
    </submittedName>
</protein>
<evidence type="ECO:0000256" key="2">
    <source>
        <dbReference type="ARBA" id="ARBA00022722"/>
    </source>
</evidence>
<feature type="compositionally biased region" description="Basic residues" evidence="6">
    <location>
        <begin position="61"/>
        <end position="70"/>
    </location>
</feature>
<feature type="non-terminal residue" evidence="8">
    <location>
        <position position="374"/>
    </location>
</feature>
<dbReference type="InterPro" id="IPR012337">
    <property type="entry name" value="RNaseH-like_sf"/>
</dbReference>
<keyword evidence="9" id="KW-1185">Reference proteome</keyword>
<organism evidence="8 9">
    <name type="scientific">Rhodinocichla rosea</name>
    <dbReference type="NCBI Taxonomy" id="58203"/>
    <lineage>
        <taxon>Eukaryota</taxon>
        <taxon>Metazoa</taxon>
        <taxon>Chordata</taxon>
        <taxon>Craniata</taxon>
        <taxon>Vertebrata</taxon>
        <taxon>Euteleostomi</taxon>
        <taxon>Archelosauria</taxon>
        <taxon>Archosauria</taxon>
        <taxon>Dinosauria</taxon>
        <taxon>Saurischia</taxon>
        <taxon>Theropoda</taxon>
        <taxon>Coelurosauria</taxon>
        <taxon>Aves</taxon>
        <taxon>Neognathae</taxon>
        <taxon>Neoaves</taxon>
        <taxon>Telluraves</taxon>
        <taxon>Australaves</taxon>
        <taxon>Passeriformes</taxon>
        <taxon>Thraupidae</taxon>
        <taxon>Rhodinocichla</taxon>
    </lineage>
</organism>
<comment type="caution">
    <text evidence="8">The sequence shown here is derived from an EMBL/GenBank/DDBJ whole genome shotgun (WGS) entry which is preliminary data.</text>
</comment>
<dbReference type="Proteomes" id="UP000574210">
    <property type="component" value="Unassembled WGS sequence"/>
</dbReference>
<dbReference type="Gene3D" id="3.30.420.10">
    <property type="entry name" value="Ribonuclease H-like superfamily/Ribonuclease H"/>
    <property type="match status" value="1"/>
</dbReference>
<dbReference type="SMART" id="SM00479">
    <property type="entry name" value="EXOIII"/>
    <property type="match status" value="1"/>
</dbReference>
<sequence length="374" mass="39888">MDDLILNVDFSAPERRGKREPGNRKHQSFVRRRRELERRGVLRHKQLPPAAAPGAKQPRPGAKKPRSGRRCPKENGAASTPRCPPAAQNGTEGKDRGAAQDGGTGTGAKDKARGAAQSTPARSKDKARGPAQDGPTGAKGKARGAVGAPPVSQNGPTGPGAKDKARGVAGSAPPVSQNGPTGAKGKARGAVGAPPAPPKLVALDCEMVGTGPGGRTSALARCSVVTYEGDVVYDRYVRPEAPVVDYRTRWSGIRPRHLARALPFRRARQQVLQILAGKVVVGHAIHNDFKALHYCHPKALTRDTAQIPLLNRRAGFPENVAVSLKRLSKALLNQDIQVGKGGHSSVEDARATMELYKVVEEEWEQHLQQNPEQK</sequence>
<dbReference type="Pfam" id="PF00929">
    <property type="entry name" value="RNase_T"/>
    <property type="match status" value="1"/>
</dbReference>
<evidence type="ECO:0000256" key="4">
    <source>
        <dbReference type="ARBA" id="ARBA00022839"/>
    </source>
</evidence>
<dbReference type="InterPro" id="IPR037433">
    <property type="entry name" value="ISG20_DEDDh"/>
</dbReference>
<evidence type="ECO:0000259" key="7">
    <source>
        <dbReference type="SMART" id="SM00479"/>
    </source>
</evidence>
<feature type="region of interest" description="Disordered" evidence="6">
    <location>
        <begin position="1"/>
        <end position="195"/>
    </location>
</feature>
<dbReference type="InterPro" id="IPR036397">
    <property type="entry name" value="RNaseH_sf"/>
</dbReference>
<feature type="non-terminal residue" evidence="8">
    <location>
        <position position="1"/>
    </location>
</feature>
<dbReference type="GO" id="GO:0000175">
    <property type="term" value="F:3'-5'-RNA exonuclease activity"/>
    <property type="evidence" value="ECO:0007669"/>
    <property type="project" value="InterPro"/>
</dbReference>
<evidence type="ECO:0000256" key="3">
    <source>
        <dbReference type="ARBA" id="ARBA00022801"/>
    </source>
</evidence>
<feature type="domain" description="Exonuclease" evidence="7">
    <location>
        <begin position="199"/>
        <end position="365"/>
    </location>
</feature>
<feature type="compositionally biased region" description="Basic and acidic residues" evidence="6">
    <location>
        <begin position="12"/>
        <end position="23"/>
    </location>
</feature>
<keyword evidence="4" id="KW-0269">Exonuclease</keyword>